<dbReference type="AlphaFoldDB" id="A0A101I292"/>
<name>A0A101I292_UNCT6</name>
<organism evidence="1 2">
    <name type="scientific">candidate division TA06 bacterium 34_109</name>
    <dbReference type="NCBI Taxonomy" id="1635277"/>
    <lineage>
        <taxon>Bacteria</taxon>
        <taxon>Bacteria division TA06</taxon>
    </lineage>
</organism>
<comment type="caution">
    <text evidence="1">The sequence shown here is derived from an EMBL/GenBank/DDBJ whole genome shotgun (WGS) entry which is preliminary data.</text>
</comment>
<proteinExistence type="predicted"/>
<sequence>MKNFIKKIFFIILVILVGSCAKESKMKNSTYSNLFKSGTTIVYEVASWGDMYILKIEIEKINGDLIFRYTLSDENGDTTFQDREITVSKKSLESSEKIFMNLWDGDIVDIKGKTSIFFSKKVFRELVNKSEVTIDVGDGEELLKYEGKKVYTCIVDGKIFELNSINASSDLFGYFSILEDYYFPLILQMEVGYIIELKEIVTR</sequence>
<dbReference type="EMBL" id="LGGX01000008">
    <property type="protein sequence ID" value="KUK87059.1"/>
    <property type="molecule type" value="Genomic_DNA"/>
</dbReference>
<gene>
    <name evidence="1" type="ORF">XE03_1009</name>
</gene>
<dbReference type="Proteomes" id="UP000053467">
    <property type="component" value="Unassembled WGS sequence"/>
</dbReference>
<evidence type="ECO:0000313" key="1">
    <source>
        <dbReference type="EMBL" id="KUK87059.1"/>
    </source>
</evidence>
<dbReference type="PROSITE" id="PS51257">
    <property type="entry name" value="PROKAR_LIPOPROTEIN"/>
    <property type="match status" value="1"/>
</dbReference>
<reference evidence="2" key="1">
    <citation type="journal article" date="2015" name="MBio">
        <title>Genome-Resolved Metagenomic Analysis Reveals Roles for Candidate Phyla and Other Microbial Community Members in Biogeochemical Transformations in Oil Reservoirs.</title>
        <authorList>
            <person name="Hu P."/>
            <person name="Tom L."/>
            <person name="Singh A."/>
            <person name="Thomas B.C."/>
            <person name="Baker B.J."/>
            <person name="Piceno Y.M."/>
            <person name="Andersen G.L."/>
            <person name="Banfield J.F."/>
        </authorList>
    </citation>
    <scope>NUCLEOTIDE SEQUENCE [LARGE SCALE GENOMIC DNA]</scope>
</reference>
<evidence type="ECO:0008006" key="3">
    <source>
        <dbReference type="Google" id="ProtNLM"/>
    </source>
</evidence>
<evidence type="ECO:0000313" key="2">
    <source>
        <dbReference type="Proteomes" id="UP000053467"/>
    </source>
</evidence>
<accession>A0A101I292</accession>
<protein>
    <recommendedName>
        <fullName evidence="3">Lipoprotein</fullName>
    </recommendedName>
</protein>